<dbReference type="PROSITE" id="PS51272">
    <property type="entry name" value="SLH"/>
    <property type="match status" value="3"/>
</dbReference>
<dbReference type="EMBL" id="AP017312">
    <property type="protein sequence ID" value="BAU29631.1"/>
    <property type="molecule type" value="Genomic_DNA"/>
</dbReference>
<protein>
    <submittedName>
        <fullName evidence="1">Endo-1,4-beta-xylanase A</fullName>
        <ecNumber evidence="1">3.2.1.8</ecNumber>
    </submittedName>
</protein>
<keyword evidence="1" id="KW-0624">Polysaccharide degradation</keyword>
<dbReference type="GO" id="GO:0031176">
    <property type="term" value="F:endo-1,4-beta-xylanase activity"/>
    <property type="evidence" value="ECO:0007669"/>
    <property type="project" value="UniProtKB-EC"/>
</dbReference>
<dbReference type="EC" id="3.2.1.8" evidence="1"/>
<dbReference type="Pfam" id="PF00395">
    <property type="entry name" value="SLH"/>
    <property type="match status" value="3"/>
</dbReference>
<organism evidence="1 2">
    <name type="scientific">Aneurinibacillus soli</name>
    <dbReference type="NCBI Taxonomy" id="1500254"/>
    <lineage>
        <taxon>Bacteria</taxon>
        <taxon>Bacillati</taxon>
        <taxon>Bacillota</taxon>
        <taxon>Bacilli</taxon>
        <taxon>Bacillales</taxon>
        <taxon>Paenibacillaceae</taxon>
        <taxon>Aneurinibacillus group</taxon>
        <taxon>Aneurinibacillus</taxon>
    </lineage>
</organism>
<dbReference type="InterPro" id="IPR051465">
    <property type="entry name" value="Cell_Envelope_Struct_Comp"/>
</dbReference>
<gene>
    <name evidence="1" type="primary">xynA1_13</name>
    <name evidence="1" type="ORF">CB4_03868</name>
</gene>
<proteinExistence type="predicted"/>
<accession>A0A0U5B8C9</accession>
<dbReference type="OrthoDB" id="174569at2"/>
<name>A0A0U5B8C9_9BACL</name>
<sequence length="376" mass="42168">MDIQRTVKKWGIAMTAGAVLGTGVITPVSAAPQHETKELQVLDSYLPEDIAKHWARNKVYDMVHAGYVNGYTDASGTVTVRPDRKITRAEFVELLVKTLGLKKSPDREPKSFSDVDSSEWYYNSVTIASSLGIVSGTTESSFGPERYITRGEIAALLVRAFAYTIAFDEGTTRHFKDVGNTYWASREIDKASRAGVISGYKGNVFKPFEYATRAEAMTMLYNALYLEENAVPTDKALLDLVKTIEEERSRALLAVDPNRLKEIVDARYAGYYKALQNVEVLLLRKAKEQGYEVSISRTGELTEKVLGKWNRIALVEVDGAEYTLTAKKDGEEWKAVEKFKGVVMLKKDPTTNEWRIYTSDIQLFATKQLLEKLGIK</sequence>
<evidence type="ECO:0000313" key="1">
    <source>
        <dbReference type="EMBL" id="BAU29631.1"/>
    </source>
</evidence>
<dbReference type="KEGG" id="asoc:CB4_03868"/>
<keyword evidence="1" id="KW-0858">Xylan degradation</keyword>
<dbReference type="InterPro" id="IPR001119">
    <property type="entry name" value="SLH_dom"/>
</dbReference>
<dbReference type="RefSeq" id="WP_096467291.1">
    <property type="nucleotide sequence ID" value="NZ_AP017312.1"/>
</dbReference>
<dbReference type="PANTHER" id="PTHR43308">
    <property type="entry name" value="OUTER MEMBRANE PROTEIN ALPHA-RELATED"/>
    <property type="match status" value="1"/>
</dbReference>
<keyword evidence="1" id="KW-0326">Glycosidase</keyword>
<reference evidence="1 2" key="1">
    <citation type="submission" date="2015-12" db="EMBL/GenBank/DDBJ databases">
        <title>Genome sequence of Aneurinibacillus soli.</title>
        <authorList>
            <person name="Lee J.S."/>
            <person name="Lee K.C."/>
            <person name="Kim K.K."/>
            <person name="Lee B.W."/>
        </authorList>
    </citation>
    <scope>NUCLEOTIDE SEQUENCE [LARGE SCALE GENOMIC DNA]</scope>
    <source>
        <strain evidence="1 2">CB4</strain>
    </source>
</reference>
<dbReference type="GO" id="GO:0045493">
    <property type="term" value="P:xylan catabolic process"/>
    <property type="evidence" value="ECO:0007669"/>
    <property type="project" value="UniProtKB-KW"/>
</dbReference>
<dbReference type="Proteomes" id="UP000217696">
    <property type="component" value="Chromosome"/>
</dbReference>
<keyword evidence="1" id="KW-0119">Carbohydrate metabolism</keyword>
<dbReference type="AlphaFoldDB" id="A0A0U5B8C9"/>
<keyword evidence="2" id="KW-1185">Reference proteome</keyword>
<evidence type="ECO:0000313" key="2">
    <source>
        <dbReference type="Proteomes" id="UP000217696"/>
    </source>
</evidence>
<keyword evidence="1" id="KW-0378">Hydrolase</keyword>